<gene>
    <name evidence="8" type="ORF">I8J31_18095</name>
</gene>
<feature type="transmembrane region" description="Helical" evidence="6">
    <location>
        <begin position="213"/>
        <end position="234"/>
    </location>
</feature>
<reference evidence="8" key="1">
    <citation type="submission" date="2020-12" db="EMBL/GenBank/DDBJ databases">
        <title>Marinomonas arctica sp. nov., a psychrotolerant bacterium isolated from the Arctic.</title>
        <authorList>
            <person name="Zhang Y."/>
        </authorList>
    </citation>
    <scope>NUCLEOTIDE SEQUENCE</scope>
    <source>
        <strain evidence="8">C1424</strain>
    </source>
</reference>
<dbReference type="EMBL" id="JAEMNX010000027">
    <property type="protein sequence ID" value="MBJ7539591.1"/>
    <property type="molecule type" value="Genomic_DNA"/>
</dbReference>
<dbReference type="GO" id="GO:0022857">
    <property type="term" value="F:transmembrane transporter activity"/>
    <property type="evidence" value="ECO:0007669"/>
    <property type="project" value="InterPro"/>
</dbReference>
<feature type="transmembrane region" description="Helical" evidence="6">
    <location>
        <begin position="246"/>
        <end position="264"/>
    </location>
</feature>
<keyword evidence="5 6" id="KW-0472">Membrane</keyword>
<sequence>MPSLPRLPISYLIFIAMSSPIAINLLLPALPSIAKQLSVDISLVQLSYSLYLCSLAIGQLLVGGIVNHFGYRKTMLIGLVSFTLGSAVGGGFGSLEALLMGRIMQGLGGAITMSLARALLVDGAGKDKASQQMGYIIMAIAISQSIAPLIGSLINSSLGWQIIFVFSLMQGAILLLLTLKFIPQQTQPKQRPSFQENLTLYGQLLKNRDFRTYAIANTLVAICFYVFVSSSPYIADTFAGGIHAYGYWFISISMAFMVGGYLSTLINKRLALDKTILIGNVISISGALLLLLGQLLLDSSYATLFLPMCLVTFGRGISQPSNQTSAIASIASQSSMAAGLMGFLQLLSGAIFSQLTPLIVSTFPLLVYVLIFTCMSLAMWVHLGHWRNTGKAI</sequence>
<evidence type="ECO:0000313" key="8">
    <source>
        <dbReference type="EMBL" id="MBJ7539591.1"/>
    </source>
</evidence>
<proteinExistence type="predicted"/>
<feature type="transmembrane region" description="Helical" evidence="6">
    <location>
        <begin position="358"/>
        <end position="381"/>
    </location>
</feature>
<keyword evidence="9" id="KW-1185">Reference proteome</keyword>
<evidence type="ECO:0000256" key="3">
    <source>
        <dbReference type="ARBA" id="ARBA00022692"/>
    </source>
</evidence>
<feature type="transmembrane region" description="Helical" evidence="6">
    <location>
        <begin position="330"/>
        <end position="352"/>
    </location>
</feature>
<feature type="transmembrane region" description="Helical" evidence="6">
    <location>
        <begin position="160"/>
        <end position="182"/>
    </location>
</feature>
<feature type="domain" description="Major facilitator superfamily (MFS) profile" evidence="7">
    <location>
        <begin position="8"/>
        <end position="393"/>
    </location>
</feature>
<feature type="transmembrane region" description="Helical" evidence="6">
    <location>
        <begin position="74"/>
        <end position="93"/>
    </location>
</feature>
<evidence type="ECO:0000256" key="4">
    <source>
        <dbReference type="ARBA" id="ARBA00022989"/>
    </source>
</evidence>
<dbReference type="AlphaFoldDB" id="A0A934N808"/>
<feature type="transmembrane region" description="Helical" evidence="6">
    <location>
        <begin position="46"/>
        <end position="67"/>
    </location>
</feature>
<keyword evidence="3 6" id="KW-0812">Transmembrane</keyword>
<evidence type="ECO:0000256" key="1">
    <source>
        <dbReference type="ARBA" id="ARBA00004141"/>
    </source>
</evidence>
<accession>A0A934N808</accession>
<evidence type="ECO:0000256" key="6">
    <source>
        <dbReference type="SAM" id="Phobius"/>
    </source>
</evidence>
<keyword evidence="2" id="KW-0813">Transport</keyword>
<evidence type="ECO:0000256" key="5">
    <source>
        <dbReference type="ARBA" id="ARBA00023136"/>
    </source>
</evidence>
<organism evidence="8 9">
    <name type="scientific">Marinomonas transparens</name>
    <dbReference type="NCBI Taxonomy" id="2795388"/>
    <lineage>
        <taxon>Bacteria</taxon>
        <taxon>Pseudomonadati</taxon>
        <taxon>Pseudomonadota</taxon>
        <taxon>Gammaproteobacteria</taxon>
        <taxon>Oceanospirillales</taxon>
        <taxon>Oceanospirillaceae</taxon>
        <taxon>Marinomonas</taxon>
    </lineage>
</organism>
<dbReference type="PANTHER" id="PTHR42718:SF9">
    <property type="entry name" value="MAJOR FACILITATOR SUPERFAMILY MULTIDRUG TRANSPORTER MFSC"/>
    <property type="match status" value="1"/>
</dbReference>
<dbReference type="InterPro" id="IPR011701">
    <property type="entry name" value="MFS"/>
</dbReference>
<dbReference type="RefSeq" id="WP_199469985.1">
    <property type="nucleotide sequence ID" value="NZ_JAEMNX010000027.1"/>
</dbReference>
<dbReference type="SUPFAM" id="SSF103473">
    <property type="entry name" value="MFS general substrate transporter"/>
    <property type="match status" value="1"/>
</dbReference>
<dbReference type="InterPro" id="IPR036259">
    <property type="entry name" value="MFS_trans_sf"/>
</dbReference>
<dbReference type="GO" id="GO:0016020">
    <property type="term" value="C:membrane"/>
    <property type="evidence" value="ECO:0007669"/>
    <property type="project" value="UniProtKB-SubCell"/>
</dbReference>
<comment type="subcellular location">
    <subcellularLocation>
        <location evidence="1">Membrane</location>
        <topology evidence="1">Multi-pass membrane protein</topology>
    </subcellularLocation>
</comment>
<feature type="transmembrane region" description="Helical" evidence="6">
    <location>
        <begin position="12"/>
        <end position="34"/>
    </location>
</feature>
<feature type="transmembrane region" description="Helical" evidence="6">
    <location>
        <begin position="276"/>
        <end position="295"/>
    </location>
</feature>
<dbReference type="PANTHER" id="PTHR42718">
    <property type="entry name" value="MAJOR FACILITATOR SUPERFAMILY MULTIDRUG TRANSPORTER MFSC"/>
    <property type="match status" value="1"/>
</dbReference>
<dbReference type="Proteomes" id="UP000628710">
    <property type="component" value="Unassembled WGS sequence"/>
</dbReference>
<feature type="transmembrane region" description="Helical" evidence="6">
    <location>
        <begin position="133"/>
        <end position="154"/>
    </location>
</feature>
<evidence type="ECO:0000256" key="2">
    <source>
        <dbReference type="ARBA" id="ARBA00022448"/>
    </source>
</evidence>
<protein>
    <submittedName>
        <fullName evidence="8">MFS transporter</fullName>
    </submittedName>
</protein>
<dbReference type="PROSITE" id="PS50850">
    <property type="entry name" value="MFS"/>
    <property type="match status" value="1"/>
</dbReference>
<feature type="transmembrane region" description="Helical" evidence="6">
    <location>
        <begin position="301"/>
        <end position="318"/>
    </location>
</feature>
<comment type="caution">
    <text evidence="8">The sequence shown here is derived from an EMBL/GenBank/DDBJ whole genome shotgun (WGS) entry which is preliminary data.</text>
</comment>
<evidence type="ECO:0000313" key="9">
    <source>
        <dbReference type="Proteomes" id="UP000628710"/>
    </source>
</evidence>
<dbReference type="Gene3D" id="1.20.1720.10">
    <property type="entry name" value="Multidrug resistance protein D"/>
    <property type="match status" value="1"/>
</dbReference>
<feature type="transmembrane region" description="Helical" evidence="6">
    <location>
        <begin position="99"/>
        <end position="121"/>
    </location>
</feature>
<evidence type="ECO:0000259" key="7">
    <source>
        <dbReference type="PROSITE" id="PS50850"/>
    </source>
</evidence>
<keyword evidence="4 6" id="KW-1133">Transmembrane helix</keyword>
<dbReference type="Pfam" id="PF07690">
    <property type="entry name" value="MFS_1"/>
    <property type="match status" value="1"/>
</dbReference>
<dbReference type="InterPro" id="IPR020846">
    <property type="entry name" value="MFS_dom"/>
</dbReference>
<name>A0A934N808_9GAMM</name>